<dbReference type="AlphaFoldDB" id="A0A3G2R2H5"/>
<dbReference type="SUPFAM" id="SSF75169">
    <property type="entry name" value="DsrEFH-like"/>
    <property type="match status" value="1"/>
</dbReference>
<dbReference type="PANTHER" id="PTHR37691">
    <property type="entry name" value="BLR3518 PROTEIN"/>
    <property type="match status" value="1"/>
</dbReference>
<keyword evidence="2" id="KW-1185">Reference proteome</keyword>
<dbReference type="Proteomes" id="UP000280960">
    <property type="component" value="Chromosome"/>
</dbReference>
<accession>A0A3G2R2H5</accession>
<gene>
    <name evidence="1" type="ORF">D2962_02930</name>
</gene>
<evidence type="ECO:0000313" key="2">
    <source>
        <dbReference type="Proteomes" id="UP000280960"/>
    </source>
</evidence>
<dbReference type="Gene3D" id="3.40.1260.10">
    <property type="entry name" value="DsrEFH-like"/>
    <property type="match status" value="1"/>
</dbReference>
<protein>
    <submittedName>
        <fullName evidence="1">Uncharacterized protein</fullName>
    </submittedName>
</protein>
<dbReference type="PANTHER" id="PTHR37691:SF1">
    <property type="entry name" value="BLR3518 PROTEIN"/>
    <property type="match status" value="1"/>
</dbReference>
<organism evidence="1 2">
    <name type="scientific">Biomaibacter acetigenes</name>
    <dbReference type="NCBI Taxonomy" id="2316383"/>
    <lineage>
        <taxon>Bacteria</taxon>
        <taxon>Bacillati</taxon>
        <taxon>Bacillota</taxon>
        <taxon>Clostridia</taxon>
        <taxon>Thermosediminibacterales</taxon>
        <taxon>Tepidanaerobacteraceae</taxon>
        <taxon>Biomaibacter</taxon>
    </lineage>
</organism>
<evidence type="ECO:0000313" key="1">
    <source>
        <dbReference type="EMBL" id="AYO29696.1"/>
    </source>
</evidence>
<reference evidence="1 2" key="1">
    <citation type="submission" date="2018-10" db="EMBL/GenBank/DDBJ databases">
        <authorList>
            <person name="Zhang X."/>
        </authorList>
    </citation>
    <scope>NUCLEOTIDE SEQUENCE [LARGE SCALE GENOMIC DNA]</scope>
    <source>
        <strain evidence="1 2">SK-G1</strain>
    </source>
</reference>
<name>A0A3G2R2H5_9FIRM</name>
<proteinExistence type="predicted"/>
<dbReference type="RefSeq" id="WP_122014081.1">
    <property type="nucleotide sequence ID" value="NZ_CP033169.1"/>
</dbReference>
<dbReference type="InterPro" id="IPR003787">
    <property type="entry name" value="Sulphur_relay_DsrE/F-like"/>
</dbReference>
<dbReference type="KEGG" id="bacg:D2962_02930"/>
<dbReference type="EMBL" id="CP033169">
    <property type="protein sequence ID" value="AYO29696.1"/>
    <property type="molecule type" value="Genomic_DNA"/>
</dbReference>
<dbReference type="InterPro" id="IPR027396">
    <property type="entry name" value="DsrEFH-like"/>
</dbReference>
<dbReference type="Pfam" id="PF02635">
    <property type="entry name" value="DsrE"/>
    <property type="match status" value="1"/>
</dbReference>
<sequence>MNGLKVLFHVNESSRWQIVLVNITNFLNDVGQDNANIEVVINGEAVSIFRNRCLLSGSDGLCYGSTSGSLVEQMKKLSEVGVNFVVCRNAIKGQFIDEDSLPDFVTVVPVGITEIVGKQAEGYAYIKP</sequence>